<dbReference type="Proteomes" id="UP000028700">
    <property type="component" value="Unassembled WGS sequence"/>
</dbReference>
<reference evidence="2" key="1">
    <citation type="journal article" date="2014" name="Genome Announc.">
        <title>Draft Genome Sequence of Lactobacillus oryzae Strain SG293T.</title>
        <authorList>
            <person name="Tanizawa Y."/>
            <person name="Fujisawa T."/>
            <person name="Mochizuki T."/>
            <person name="Kaminuma E."/>
            <person name="Nakamura Y."/>
            <person name="Tohno M."/>
        </authorList>
    </citation>
    <scope>NUCLEOTIDE SEQUENCE [LARGE SCALE GENOMIC DNA]</scope>
    <source>
        <strain evidence="2">SG293</strain>
    </source>
</reference>
<keyword evidence="3" id="KW-1185">Reference proteome</keyword>
<protein>
    <recommendedName>
        <fullName evidence="4">Histidine kinase</fullName>
    </recommendedName>
</protein>
<keyword evidence="1" id="KW-0812">Transmembrane</keyword>
<evidence type="ECO:0000313" key="2">
    <source>
        <dbReference type="EMBL" id="GAK47140.1"/>
    </source>
</evidence>
<dbReference type="RefSeq" id="WP_054645623.1">
    <property type="nucleotide sequence ID" value="NZ_BBAZ01000012.1"/>
</dbReference>
<dbReference type="EMBL" id="BBJM01000002">
    <property type="protein sequence ID" value="GAK47140.1"/>
    <property type="molecule type" value="Genomic_DNA"/>
</dbReference>
<evidence type="ECO:0008006" key="4">
    <source>
        <dbReference type="Google" id="ProtNLM"/>
    </source>
</evidence>
<keyword evidence="1" id="KW-0472">Membrane</keyword>
<keyword evidence="1" id="KW-1133">Transmembrane helix</keyword>
<accession>A0A081BGH2</accession>
<proteinExistence type="predicted"/>
<dbReference type="eggNOG" id="COG2205">
    <property type="taxonomic scope" value="Bacteria"/>
</dbReference>
<sequence length="179" mass="20911">MLTLILLTFFLYDLDLFIYWDALMFAGFILVADFFLCFPGYLKRQRQLEFVKRASFSGETHLNLPKPANQTEQDYQTLIQTLLAQNYQQNEQFVALRTDLLNDFGLWLHQIKTPLAAMDLATQTGTEIDPVEIKAELIQVNDYLGVMLNYLKQNFDHEDLRFTEVQVKPILKRVMQAHA</sequence>
<gene>
    <name evidence="2" type="ORF">LOSG293_020780</name>
</gene>
<comment type="caution">
    <text evidence="2">The sequence shown here is derived from an EMBL/GenBank/DDBJ whole genome shotgun (WGS) entry which is preliminary data.</text>
</comment>
<feature type="transmembrane region" description="Helical" evidence="1">
    <location>
        <begin position="17"/>
        <end position="42"/>
    </location>
</feature>
<organism evidence="2 3">
    <name type="scientific">Secundilactobacillus oryzae JCM 18671</name>
    <dbReference type="NCBI Taxonomy" id="1291743"/>
    <lineage>
        <taxon>Bacteria</taxon>
        <taxon>Bacillati</taxon>
        <taxon>Bacillota</taxon>
        <taxon>Bacilli</taxon>
        <taxon>Lactobacillales</taxon>
        <taxon>Lactobacillaceae</taxon>
        <taxon>Secundilactobacillus</taxon>
    </lineage>
</organism>
<evidence type="ECO:0000313" key="3">
    <source>
        <dbReference type="Proteomes" id="UP000028700"/>
    </source>
</evidence>
<name>A0A081BGH2_9LACO</name>
<dbReference type="STRING" id="1291743.LOSG293_020780"/>
<dbReference type="OrthoDB" id="9780487at2"/>
<dbReference type="AlphaFoldDB" id="A0A081BGH2"/>
<evidence type="ECO:0000256" key="1">
    <source>
        <dbReference type="SAM" id="Phobius"/>
    </source>
</evidence>